<dbReference type="OrthoDB" id="5578990at2759"/>
<protein>
    <submittedName>
        <fullName evidence="2">Uncharacterized protein</fullName>
    </submittedName>
</protein>
<feature type="region of interest" description="Disordered" evidence="1">
    <location>
        <begin position="1"/>
        <end position="58"/>
    </location>
</feature>
<name>A0A9W8BGE6_9FUNG</name>
<accession>A0A9W8BGE6</accession>
<comment type="caution">
    <text evidence="2">The sequence shown here is derived from an EMBL/GenBank/DDBJ whole genome shotgun (WGS) entry which is preliminary data.</text>
</comment>
<organism evidence="2 3">
    <name type="scientific">Coemansia thaxteri</name>
    <dbReference type="NCBI Taxonomy" id="2663907"/>
    <lineage>
        <taxon>Eukaryota</taxon>
        <taxon>Fungi</taxon>
        <taxon>Fungi incertae sedis</taxon>
        <taxon>Zoopagomycota</taxon>
        <taxon>Kickxellomycotina</taxon>
        <taxon>Kickxellomycetes</taxon>
        <taxon>Kickxellales</taxon>
        <taxon>Kickxellaceae</taxon>
        <taxon>Coemansia</taxon>
    </lineage>
</organism>
<evidence type="ECO:0000313" key="2">
    <source>
        <dbReference type="EMBL" id="KAJ2004459.1"/>
    </source>
</evidence>
<sequence>MDSSHTATTIGRSQRGGLDSMRALLAQLHEEEGERPGEINPSASSRNSSSDTDDDIDSETAINTVYNLLSELGDLNRSNRRAAEVLAEKFSELQDTTTATTEKQVERIVADKEVQTDGLLDTDVLVAAVHDHQDMAREYEATLARALQALRAAAFDRHTEIADVQTRYRELLADERSLTQRLQAENAELRAALSSAATAMRGALDE</sequence>
<dbReference type="SUPFAM" id="SSF51197">
    <property type="entry name" value="Clavaminate synthase-like"/>
    <property type="match status" value="1"/>
</dbReference>
<evidence type="ECO:0000313" key="3">
    <source>
        <dbReference type="Proteomes" id="UP001150907"/>
    </source>
</evidence>
<dbReference type="AlphaFoldDB" id="A0A9W8BGE6"/>
<gene>
    <name evidence="2" type="ORF">H4R26_002501</name>
</gene>
<proteinExistence type="predicted"/>
<evidence type="ECO:0000256" key="1">
    <source>
        <dbReference type="SAM" id="MobiDB-lite"/>
    </source>
</evidence>
<feature type="compositionally biased region" description="Basic and acidic residues" evidence="1">
    <location>
        <begin position="28"/>
        <end position="37"/>
    </location>
</feature>
<keyword evidence="3" id="KW-1185">Reference proteome</keyword>
<dbReference type="Proteomes" id="UP001150907">
    <property type="component" value="Unassembled WGS sequence"/>
</dbReference>
<reference evidence="2" key="1">
    <citation type="submission" date="2022-07" db="EMBL/GenBank/DDBJ databases">
        <title>Phylogenomic reconstructions and comparative analyses of Kickxellomycotina fungi.</title>
        <authorList>
            <person name="Reynolds N.K."/>
            <person name="Stajich J.E."/>
            <person name="Barry K."/>
            <person name="Grigoriev I.V."/>
            <person name="Crous P."/>
            <person name="Smith M.E."/>
        </authorList>
    </citation>
    <scope>NUCLEOTIDE SEQUENCE</scope>
    <source>
        <strain evidence="2">IMI 214461</strain>
    </source>
</reference>
<dbReference type="EMBL" id="JANBQF010000153">
    <property type="protein sequence ID" value="KAJ2004459.1"/>
    <property type="molecule type" value="Genomic_DNA"/>
</dbReference>
<feature type="compositionally biased region" description="Polar residues" evidence="1">
    <location>
        <begin position="1"/>
        <end position="12"/>
    </location>
</feature>